<dbReference type="EMBL" id="QRHP01000025">
    <property type="protein sequence ID" value="RHF81578.1"/>
    <property type="molecule type" value="Genomic_DNA"/>
</dbReference>
<dbReference type="STRING" id="360807.ERS852392_00968"/>
<evidence type="ECO:0000313" key="7">
    <source>
        <dbReference type="EMBL" id="RHD03195.1"/>
    </source>
</evidence>
<reference evidence="1" key="1">
    <citation type="submission" date="2015-05" db="EMBL/GenBank/DDBJ databases">
        <authorList>
            <person name="Wang D.B."/>
            <person name="Wang M."/>
        </authorList>
    </citation>
    <scope>NUCLEOTIDE SEQUENCE [LARGE SCALE GENOMIC DNA]</scope>
    <source>
        <strain evidence="1">L1-83</strain>
    </source>
</reference>
<keyword evidence="10" id="KW-1185">Reference proteome</keyword>
<dbReference type="Proteomes" id="UP000283492">
    <property type="component" value="Unassembled WGS sequence"/>
</dbReference>
<name>A0A0M6X0H9_9FIRM</name>
<dbReference type="Gene3D" id="3.40.50.1000">
    <property type="entry name" value="HAD superfamily/HAD-like"/>
    <property type="match status" value="1"/>
</dbReference>
<dbReference type="Proteomes" id="UP000095395">
    <property type="component" value="Unassembled WGS sequence"/>
</dbReference>
<dbReference type="PIRSF" id="PIRSF020079">
    <property type="entry name" value="UCP020079"/>
    <property type="match status" value="1"/>
</dbReference>
<organism evidence="1 10">
    <name type="scientific">Roseburia inulinivorans</name>
    <dbReference type="NCBI Taxonomy" id="360807"/>
    <lineage>
        <taxon>Bacteria</taxon>
        <taxon>Bacillati</taxon>
        <taxon>Bacillota</taxon>
        <taxon>Clostridia</taxon>
        <taxon>Lachnospirales</taxon>
        <taxon>Lachnospiraceae</taxon>
        <taxon>Roseburia</taxon>
    </lineage>
</organism>
<proteinExistence type="predicted"/>
<dbReference type="Proteomes" id="UP000285820">
    <property type="component" value="Unassembled WGS sequence"/>
</dbReference>
<evidence type="ECO:0000313" key="13">
    <source>
        <dbReference type="Proteomes" id="UP000266391"/>
    </source>
</evidence>
<dbReference type="Proteomes" id="UP000049828">
    <property type="component" value="Unassembled WGS sequence"/>
</dbReference>
<evidence type="ECO:0000313" key="14">
    <source>
        <dbReference type="Proteomes" id="UP000283492"/>
    </source>
</evidence>
<evidence type="ECO:0000313" key="10">
    <source>
        <dbReference type="Proteomes" id="UP000049828"/>
    </source>
</evidence>
<dbReference type="InterPro" id="IPR016769">
    <property type="entry name" value="Phage_SP01_Orf1"/>
</dbReference>
<evidence type="ECO:0000313" key="15">
    <source>
        <dbReference type="Proteomes" id="UP000283701"/>
    </source>
</evidence>
<dbReference type="OrthoDB" id="5431039at2"/>
<dbReference type="AlphaFoldDB" id="A0A0M6X0H9"/>
<dbReference type="EMBL" id="QSFX01000022">
    <property type="protein sequence ID" value="RHA87069.1"/>
    <property type="molecule type" value="Genomic_DNA"/>
</dbReference>
<accession>A0A0M6X0H9</accession>
<protein>
    <recommendedName>
        <fullName evidence="19">Hydrolase</fullName>
    </recommendedName>
</protein>
<evidence type="ECO:0000313" key="16">
    <source>
        <dbReference type="Proteomes" id="UP000283738"/>
    </source>
</evidence>
<dbReference type="Proteomes" id="UP000266391">
    <property type="component" value="Unassembled WGS sequence"/>
</dbReference>
<dbReference type="EMBL" id="QRTF01000024">
    <property type="protein sequence ID" value="RGQ47635.1"/>
    <property type="molecule type" value="Genomic_DNA"/>
</dbReference>
<evidence type="ECO:0000313" key="1">
    <source>
        <dbReference type="EMBL" id="CRL42984.1"/>
    </source>
</evidence>
<dbReference type="Proteomes" id="UP000283701">
    <property type="component" value="Unassembled WGS sequence"/>
</dbReference>
<evidence type="ECO:0000313" key="2">
    <source>
        <dbReference type="EMBL" id="CUN30278.1"/>
    </source>
</evidence>
<evidence type="ECO:0008006" key="19">
    <source>
        <dbReference type="Google" id="ProtNLM"/>
    </source>
</evidence>
<evidence type="ECO:0000313" key="11">
    <source>
        <dbReference type="Proteomes" id="UP000095395"/>
    </source>
</evidence>
<dbReference type="Proteomes" id="UP000095453">
    <property type="component" value="Unassembled WGS sequence"/>
</dbReference>
<dbReference type="InterPro" id="IPR023214">
    <property type="entry name" value="HAD_sf"/>
</dbReference>
<evidence type="ECO:0000313" key="6">
    <source>
        <dbReference type="EMBL" id="RHA87069.1"/>
    </source>
</evidence>
<dbReference type="EMBL" id="CYXX01000043">
    <property type="protein sequence ID" value="CUN30278.1"/>
    <property type="molecule type" value="Genomic_DNA"/>
</dbReference>
<dbReference type="InterPro" id="IPR036412">
    <property type="entry name" value="HAD-like_sf"/>
</dbReference>
<evidence type="ECO:0000313" key="18">
    <source>
        <dbReference type="Proteomes" id="UP000286271"/>
    </source>
</evidence>
<evidence type="ECO:0000313" key="8">
    <source>
        <dbReference type="EMBL" id="RHE95837.1"/>
    </source>
</evidence>
<evidence type="ECO:0000313" key="12">
    <source>
        <dbReference type="Proteomes" id="UP000095453"/>
    </source>
</evidence>
<evidence type="ECO:0000313" key="5">
    <source>
        <dbReference type="EMBL" id="RGR66737.1"/>
    </source>
</evidence>
<sequence>MKTEYQIIAVDFDGTLCTDCFPKIGQPNTALIELLKGLRRQGRQIILWTCRCGNQLEEAVEWCRKWELEFDAVNENLPEIIERYGSDGRKIYADVYIDDKSCFPWEVKKDEKVGL</sequence>
<reference evidence="13 14" key="3">
    <citation type="submission" date="2018-08" db="EMBL/GenBank/DDBJ databases">
        <title>A genome reference for cultivated species of the human gut microbiota.</title>
        <authorList>
            <person name="Zou Y."/>
            <person name="Xue W."/>
            <person name="Luo G."/>
        </authorList>
    </citation>
    <scope>NUCLEOTIDE SEQUENCE [LARGE SCALE GENOMIC DNA]</scope>
    <source>
        <strain evidence="5 17">AF24-4</strain>
        <strain evidence="4 16">AF28-15</strain>
        <strain evidence="9 15">AM23-23AC</strain>
        <strain evidence="8 18">AM27-11</strain>
        <strain evidence="7 13">AM32-8LB</strain>
        <strain evidence="6 14">AM42-1AC</strain>
    </source>
</reference>
<dbReference type="EMBL" id="QRUN01000019">
    <property type="protein sequence ID" value="RGR66737.1"/>
    <property type="molecule type" value="Genomic_DNA"/>
</dbReference>
<gene>
    <name evidence="9" type="ORF">DW654_15425</name>
    <name evidence="8" type="ORF">DW707_12825</name>
    <name evidence="7" type="ORF">DW813_09755</name>
    <name evidence="6" type="ORF">DW914_12095</name>
    <name evidence="5" type="ORF">DWY29_12165</name>
    <name evidence="4" type="ORF">DWY96_10945</name>
    <name evidence="3" type="ORF">ERS852392_00968</name>
    <name evidence="2" type="ORF">ERS852444_03429</name>
    <name evidence="1" type="ORF">RIL183_33421</name>
</gene>
<dbReference type="SUPFAM" id="SSF56784">
    <property type="entry name" value="HAD-like"/>
    <property type="match status" value="1"/>
</dbReference>
<dbReference type="RefSeq" id="WP_007889267.1">
    <property type="nucleotide sequence ID" value="NZ_CABJFX010000022.1"/>
</dbReference>
<dbReference type="Proteomes" id="UP000286271">
    <property type="component" value="Unassembled WGS sequence"/>
</dbReference>
<dbReference type="EMBL" id="CYYR01000005">
    <property type="protein sequence ID" value="CUN64715.1"/>
    <property type="molecule type" value="Genomic_DNA"/>
</dbReference>
<dbReference type="EMBL" id="QSIQ01000013">
    <property type="protein sequence ID" value="RHD03195.1"/>
    <property type="molecule type" value="Genomic_DNA"/>
</dbReference>
<evidence type="ECO:0000313" key="9">
    <source>
        <dbReference type="EMBL" id="RHF81578.1"/>
    </source>
</evidence>
<evidence type="ECO:0000313" key="17">
    <source>
        <dbReference type="Proteomes" id="UP000285820"/>
    </source>
</evidence>
<evidence type="ECO:0000313" key="4">
    <source>
        <dbReference type="EMBL" id="RGQ47635.1"/>
    </source>
</evidence>
<dbReference type="EMBL" id="CVRS01000114">
    <property type="protein sequence ID" value="CRL42984.1"/>
    <property type="molecule type" value="Genomic_DNA"/>
</dbReference>
<dbReference type="Proteomes" id="UP000283738">
    <property type="component" value="Unassembled WGS sequence"/>
</dbReference>
<dbReference type="GeneID" id="75160949"/>
<reference evidence="10" key="2">
    <citation type="submission" date="2015-05" db="EMBL/GenBank/DDBJ databases">
        <authorList>
            <consortium name="Pathogen Informatics"/>
        </authorList>
    </citation>
    <scope>NUCLEOTIDE SEQUENCE [LARGE SCALE GENOMIC DNA]</scope>
    <source>
        <strain evidence="3 11">2789STDY5608835</strain>
        <strain evidence="2 12">2789STDY5608887</strain>
        <strain evidence="10">L1-83</strain>
    </source>
</reference>
<evidence type="ECO:0000313" key="3">
    <source>
        <dbReference type="EMBL" id="CUN64715.1"/>
    </source>
</evidence>
<dbReference type="EMBL" id="QSKW01000022">
    <property type="protein sequence ID" value="RHE95837.1"/>
    <property type="molecule type" value="Genomic_DNA"/>
</dbReference>